<keyword evidence="8" id="KW-1185">Reference proteome</keyword>
<evidence type="ECO:0000256" key="4">
    <source>
        <dbReference type="PIRNR" id="PIRNR017179"/>
    </source>
</evidence>
<dbReference type="OrthoDB" id="10023235at2759"/>
<dbReference type="GO" id="GO:0031047">
    <property type="term" value="P:regulatory ncRNA-mediated gene silencing"/>
    <property type="evidence" value="ECO:0007669"/>
    <property type="project" value="UniProtKB-UniRule"/>
</dbReference>
<evidence type="ECO:0000256" key="2">
    <source>
        <dbReference type="ARBA" id="ARBA00022490"/>
    </source>
</evidence>
<reference evidence="8" key="1">
    <citation type="submission" date="2015-09" db="EMBL/GenBank/DDBJ databases">
        <authorList>
            <consortium name="Pathogen Informatics"/>
        </authorList>
    </citation>
    <scope>NUCLEOTIDE SEQUENCE [LARGE SCALE GENOMIC DNA]</scope>
    <source>
        <strain evidence="8">Lake Konstanz</strain>
    </source>
</reference>
<dbReference type="GO" id="GO:0006402">
    <property type="term" value="P:mRNA catabolic process"/>
    <property type="evidence" value="ECO:0007669"/>
    <property type="project" value="UniProtKB-UniRule"/>
</dbReference>
<comment type="subcellular location">
    <subcellularLocation>
        <location evidence="1 4">Cytoplasm</location>
    </subcellularLocation>
</comment>
<dbReference type="Pfam" id="PF00565">
    <property type="entry name" value="SNase"/>
    <property type="match status" value="2"/>
</dbReference>
<accession>A0A0S4KLR8</accession>
<evidence type="ECO:0000313" key="8">
    <source>
        <dbReference type="Proteomes" id="UP000051952"/>
    </source>
</evidence>
<dbReference type="Gene3D" id="2.40.50.90">
    <property type="match status" value="5"/>
</dbReference>
<feature type="domain" description="TNase-like" evidence="6">
    <location>
        <begin position="147"/>
        <end position="280"/>
    </location>
</feature>
<name>A0A0S4KLR8_BODSA</name>
<organism evidence="7 8">
    <name type="scientific">Bodo saltans</name>
    <name type="common">Flagellated protozoan</name>
    <dbReference type="NCBI Taxonomy" id="75058"/>
    <lineage>
        <taxon>Eukaryota</taxon>
        <taxon>Discoba</taxon>
        <taxon>Euglenozoa</taxon>
        <taxon>Kinetoplastea</taxon>
        <taxon>Metakinetoplastina</taxon>
        <taxon>Eubodonida</taxon>
        <taxon>Bodonidae</taxon>
        <taxon>Bodo</taxon>
    </lineage>
</organism>
<dbReference type="GO" id="GO:0005829">
    <property type="term" value="C:cytosol"/>
    <property type="evidence" value="ECO:0007669"/>
    <property type="project" value="UniProtKB-UniRule"/>
</dbReference>
<dbReference type="SMART" id="SM00318">
    <property type="entry name" value="SNc"/>
    <property type="match status" value="4"/>
</dbReference>
<protein>
    <submittedName>
        <fullName evidence="7">Uncharacterized protein</fullName>
    </submittedName>
</protein>
<evidence type="ECO:0000259" key="6">
    <source>
        <dbReference type="PROSITE" id="PS50830"/>
    </source>
</evidence>
<dbReference type="GO" id="GO:0031332">
    <property type="term" value="C:RNAi effector complex"/>
    <property type="evidence" value="ECO:0007669"/>
    <property type="project" value="InterPro"/>
</dbReference>
<dbReference type="SMART" id="SM00333">
    <property type="entry name" value="TUDOR"/>
    <property type="match status" value="1"/>
</dbReference>
<dbReference type="Proteomes" id="UP000051952">
    <property type="component" value="Unassembled WGS sequence"/>
</dbReference>
<evidence type="ECO:0000313" key="7">
    <source>
        <dbReference type="EMBL" id="CUI15521.1"/>
    </source>
</evidence>
<dbReference type="CDD" id="cd20379">
    <property type="entry name" value="Tudor_dTUD-like"/>
    <property type="match status" value="1"/>
</dbReference>
<dbReference type="Pfam" id="PF00567">
    <property type="entry name" value="TUDOR"/>
    <property type="match status" value="1"/>
</dbReference>
<evidence type="ECO:0000256" key="3">
    <source>
        <dbReference type="ARBA" id="ARBA00022737"/>
    </source>
</evidence>
<gene>
    <name evidence="7" type="ORF">BSAL_45080</name>
</gene>
<dbReference type="EMBL" id="CYKH01002197">
    <property type="protein sequence ID" value="CUI15521.1"/>
    <property type="molecule type" value="Genomic_DNA"/>
</dbReference>
<keyword evidence="3" id="KW-0677">Repeat</keyword>
<dbReference type="GO" id="GO:0003723">
    <property type="term" value="F:RNA binding"/>
    <property type="evidence" value="ECO:0007669"/>
    <property type="project" value="UniProtKB-UniRule"/>
</dbReference>
<dbReference type="InterPro" id="IPR035437">
    <property type="entry name" value="SNase_OB-fold_sf"/>
</dbReference>
<dbReference type="SUPFAM" id="SSF50199">
    <property type="entry name" value="Staphylococcal nuclease"/>
    <property type="match status" value="5"/>
</dbReference>
<dbReference type="PANTHER" id="PTHR12302">
    <property type="entry name" value="EBNA2 BINDING PROTEIN P100"/>
    <property type="match status" value="1"/>
</dbReference>
<dbReference type="AlphaFoldDB" id="A0A0S4KLR8"/>
<dbReference type="SUPFAM" id="SSF63748">
    <property type="entry name" value="Tudor/PWWP/MBT"/>
    <property type="match status" value="1"/>
</dbReference>
<dbReference type="PIRSF" id="PIRSF017179">
    <property type="entry name" value="RISC-Tudor-SN"/>
    <property type="match status" value="1"/>
</dbReference>
<dbReference type="GO" id="GO:0004519">
    <property type="term" value="F:endonuclease activity"/>
    <property type="evidence" value="ECO:0007669"/>
    <property type="project" value="UniProtKB-KW"/>
</dbReference>
<dbReference type="InterPro" id="IPR016685">
    <property type="entry name" value="Silence_cplx_Nase-comp_TudorSN"/>
</dbReference>
<dbReference type="PROSITE" id="PS50304">
    <property type="entry name" value="TUDOR"/>
    <property type="match status" value="1"/>
</dbReference>
<dbReference type="GO" id="GO:0016787">
    <property type="term" value="F:hydrolase activity"/>
    <property type="evidence" value="ECO:0007669"/>
    <property type="project" value="UniProtKB-KW"/>
</dbReference>
<dbReference type="FunFam" id="2.30.30.140:FF:000018">
    <property type="entry name" value="Serine/threonine-protein kinase 31"/>
    <property type="match status" value="1"/>
</dbReference>
<proteinExistence type="predicted"/>
<feature type="domain" description="TNase-like" evidence="6">
    <location>
        <begin position="504"/>
        <end position="637"/>
    </location>
</feature>
<keyword evidence="2 4" id="KW-0963">Cytoplasm</keyword>
<evidence type="ECO:0000256" key="1">
    <source>
        <dbReference type="ARBA" id="ARBA00004496"/>
    </source>
</evidence>
<dbReference type="InterPro" id="IPR002999">
    <property type="entry name" value="Tudor"/>
</dbReference>
<feature type="domain" description="Tudor" evidence="5">
    <location>
        <begin position="714"/>
        <end position="773"/>
    </location>
</feature>
<dbReference type="Gene3D" id="2.30.30.140">
    <property type="match status" value="1"/>
</dbReference>
<sequence>MSKYLVFAVDGADRLTLLCPPTEENPHELKQIALSFIQAPKLAKRQATGELGQDEPCAFEAMEAIRSACLGKPVIFEEDFVIEPLQRTSGRLTLPSGQDASEFLLSQGYARIRGVFAANAADKVRSLSIVSTGDTDALLQKLQAVEGDVKVRIERALSASTLVITLPAPFNVQATLALAGIVAPLAKDGDVQAEAASEGKFHVERFLLHRTVSVRFTGVDHFFNLVGSVVSPKGSFQAELLSKGFVTINGATLHLAEPFAASLREAESEAQKQKAGVWKNYAEGRLEVTTGAPTNASSSLVPAGGAGAAANQEVAIEGDREFPALVLQVLTSDTLILKNLNNGALVKGSLAGVRVSKNVTRDHDGKTPETRVTYKDYAWEAKELLRTQFVGKRVSVIVDYARVIPETKEVRPMMTCIEDVSRTNLAATLLDSGYATFFLGRNDYCSQAELLQSSELGARHRGLGLHSSKAAPETKVVELSRLGESKGKYYLSFLQRGMVQGRPPVLRGIVDAVVGGGSLRVYIPKEHFQIPFKIAGVTAPQGAVNPGDVADPLSAESKEFTMTQLMQREVEIQVDTADRAGNFIGNVALVGAAKTFAVTLVEAGLAVVSNADRLPYIHQLRDAEAAAKSKALGIWSQTGAVPQRFARQEAALAAASPDQISLSSDASWTPVTIVDVADANTVYAQANTVEAREARGAIQEALQIAAAGSAYTPKKKNELVCAYYRDDKSWNRAKVIATFADEGVAEVLFIDFGTKQEVRLKDLRPIPKEDTVLQSTPPQALTIKLACIKSRGPNAEYADTAYDLIFEYAGESAELVAKSVYSTAADKYYILSTSEKAKSLNEHVLEEGVAVLDKHTKSSVPAVFERMRVAQEVARKAHKRLWKFGDADEDSEDERY</sequence>
<evidence type="ECO:0000259" key="5">
    <source>
        <dbReference type="PROSITE" id="PS50304"/>
    </source>
</evidence>
<dbReference type="PROSITE" id="PS50830">
    <property type="entry name" value="TNASE_3"/>
    <property type="match status" value="2"/>
</dbReference>
<dbReference type="OMA" id="ARCADHH"/>
<dbReference type="InterPro" id="IPR016071">
    <property type="entry name" value="Staphylococal_nuclease_OB-fold"/>
</dbReference>
<dbReference type="VEuPathDB" id="TriTrypDB:BSAL_45080"/>
<dbReference type="PANTHER" id="PTHR12302:SF2">
    <property type="entry name" value="STAPHYLOCOCCAL NUCLEASE DOMAIN-CONTAINING PROTEIN 1"/>
    <property type="match status" value="1"/>
</dbReference>